<evidence type="ECO:0000313" key="2">
    <source>
        <dbReference type="Proteomes" id="UP000240883"/>
    </source>
</evidence>
<dbReference type="SUPFAM" id="SSF52540">
    <property type="entry name" value="P-loop containing nucleoside triphosphate hydrolases"/>
    <property type="match status" value="1"/>
</dbReference>
<dbReference type="InterPro" id="IPR040632">
    <property type="entry name" value="Sulfotransfer_4"/>
</dbReference>
<dbReference type="PANTHER" id="PTHR36978:SF3">
    <property type="entry name" value="P-LOOP CONTAINING NUCLEOSIDE TRIPHOSPHATE HYDROLASE PROTEIN"/>
    <property type="match status" value="1"/>
</dbReference>
<keyword evidence="2" id="KW-1185">Reference proteome</keyword>
<dbReference type="STRING" id="1448308.A0A2T2NS52"/>
<dbReference type="AlphaFoldDB" id="A0A2T2NS52"/>
<dbReference type="InterPro" id="IPR027417">
    <property type="entry name" value="P-loop_NTPase"/>
</dbReference>
<organism evidence="1 2">
    <name type="scientific">Corynespora cassiicola Philippines</name>
    <dbReference type="NCBI Taxonomy" id="1448308"/>
    <lineage>
        <taxon>Eukaryota</taxon>
        <taxon>Fungi</taxon>
        <taxon>Dikarya</taxon>
        <taxon>Ascomycota</taxon>
        <taxon>Pezizomycotina</taxon>
        <taxon>Dothideomycetes</taxon>
        <taxon>Pleosporomycetidae</taxon>
        <taxon>Pleosporales</taxon>
        <taxon>Corynesporascaceae</taxon>
        <taxon>Corynespora</taxon>
    </lineage>
</organism>
<name>A0A2T2NS52_CORCC</name>
<proteinExistence type="predicted"/>
<dbReference type="OrthoDB" id="408152at2759"/>
<protein>
    <submittedName>
        <fullName evidence="1">NAD dependent epimerase/dehydratase</fullName>
    </submittedName>
</protein>
<gene>
    <name evidence="1" type="ORF">BS50DRAFT_357159</name>
</gene>
<accession>A0A2T2NS52</accession>
<sequence>MGQEASTPKPGAKFRVIGAGLPRTGTTSLSTALEILLDGPVYHGGTQVLMGPPNKMGEWIEVLERLPSQEAANREHVLKHVKQEFDGYVGTTDGPGFILVPELLEQYPEAKVICTVRDADGWARSIEQTAGNATMWFLGALLLPLPGLRHAPRYVKATANGRYGELFVRPGEQPFARPIYDRHIQWLKEVVPEDRLVFFDVKDGWGPLCKALEVEAPKGVPFPRINDADAMEEFLQQVLIRGVKAWAKIVGACAIIGGISYAAINRG</sequence>
<dbReference type="Gene3D" id="3.40.50.300">
    <property type="entry name" value="P-loop containing nucleotide triphosphate hydrolases"/>
    <property type="match status" value="1"/>
</dbReference>
<dbReference type="PANTHER" id="PTHR36978">
    <property type="entry name" value="P-LOOP CONTAINING NUCLEOTIDE TRIPHOSPHATE HYDROLASE"/>
    <property type="match status" value="1"/>
</dbReference>
<dbReference type="Pfam" id="PF17784">
    <property type="entry name" value="Sulfotransfer_4"/>
    <property type="match status" value="1"/>
</dbReference>
<dbReference type="Proteomes" id="UP000240883">
    <property type="component" value="Unassembled WGS sequence"/>
</dbReference>
<evidence type="ECO:0000313" key="1">
    <source>
        <dbReference type="EMBL" id="PSN68106.1"/>
    </source>
</evidence>
<reference evidence="1 2" key="1">
    <citation type="journal article" date="2018" name="Front. Microbiol.">
        <title>Genome-Wide Analysis of Corynespora cassiicola Leaf Fall Disease Putative Effectors.</title>
        <authorList>
            <person name="Lopez D."/>
            <person name="Ribeiro S."/>
            <person name="Label P."/>
            <person name="Fumanal B."/>
            <person name="Venisse J.S."/>
            <person name="Kohler A."/>
            <person name="de Oliveira R.R."/>
            <person name="Labutti K."/>
            <person name="Lipzen A."/>
            <person name="Lail K."/>
            <person name="Bauer D."/>
            <person name="Ohm R.A."/>
            <person name="Barry K.W."/>
            <person name="Spatafora J."/>
            <person name="Grigoriev I.V."/>
            <person name="Martin F.M."/>
            <person name="Pujade-Renaud V."/>
        </authorList>
    </citation>
    <scope>NUCLEOTIDE SEQUENCE [LARGE SCALE GENOMIC DNA]</scope>
    <source>
        <strain evidence="1 2">Philippines</strain>
    </source>
</reference>
<dbReference type="EMBL" id="KZ678134">
    <property type="protein sequence ID" value="PSN68106.1"/>
    <property type="molecule type" value="Genomic_DNA"/>
</dbReference>